<evidence type="ECO:0000256" key="6">
    <source>
        <dbReference type="ARBA" id="ARBA00023242"/>
    </source>
</evidence>
<keyword evidence="9" id="KW-1185">Reference proteome</keyword>
<name>A0ABM3VEV8_MUSDO</name>
<keyword evidence="6" id="KW-0539">Nucleus</keyword>
<evidence type="ECO:0000256" key="2">
    <source>
        <dbReference type="ARBA" id="ARBA00004123"/>
    </source>
</evidence>
<keyword evidence="5" id="KW-0238">DNA-binding</keyword>
<feature type="domain" description="H15" evidence="8">
    <location>
        <begin position="37"/>
        <end position="107"/>
    </location>
</feature>
<dbReference type="InterPro" id="IPR036388">
    <property type="entry name" value="WH-like_DNA-bd_sf"/>
</dbReference>
<dbReference type="Pfam" id="PF00538">
    <property type="entry name" value="Linker_histone"/>
    <property type="match status" value="1"/>
</dbReference>
<comment type="function">
    <text evidence="1">Histones H1 are necessary for the condensation of nucleosome chains into higher-order structures.</text>
</comment>
<dbReference type="SMART" id="SM00526">
    <property type="entry name" value="H15"/>
    <property type="match status" value="1"/>
</dbReference>
<dbReference type="PANTHER" id="PTHR11467:SF20">
    <property type="entry name" value="H15 DOMAIN-CONTAINING PROTEIN-RELATED"/>
    <property type="match status" value="1"/>
</dbReference>
<dbReference type="SUPFAM" id="SSF46785">
    <property type="entry name" value="Winged helix' DNA-binding domain"/>
    <property type="match status" value="1"/>
</dbReference>
<evidence type="ECO:0000313" key="10">
    <source>
        <dbReference type="RefSeq" id="XP_058984325.1"/>
    </source>
</evidence>
<feature type="region of interest" description="Disordered" evidence="7">
    <location>
        <begin position="19"/>
        <end position="42"/>
    </location>
</feature>
<evidence type="ECO:0000313" key="9">
    <source>
        <dbReference type="Proteomes" id="UP001652621"/>
    </source>
</evidence>
<feature type="compositionally biased region" description="Basic residues" evidence="7">
    <location>
        <begin position="21"/>
        <end position="31"/>
    </location>
</feature>
<evidence type="ECO:0000256" key="7">
    <source>
        <dbReference type="SAM" id="MobiDB-lite"/>
    </source>
</evidence>
<dbReference type="CDD" id="cd00073">
    <property type="entry name" value="H15"/>
    <property type="match status" value="1"/>
</dbReference>
<dbReference type="RefSeq" id="XP_058984325.1">
    <property type="nucleotide sequence ID" value="XM_059128342.1"/>
</dbReference>
<reference evidence="10" key="1">
    <citation type="submission" date="2025-08" db="UniProtKB">
        <authorList>
            <consortium name="RefSeq"/>
        </authorList>
    </citation>
    <scope>IDENTIFICATION</scope>
    <source>
        <strain evidence="10">Aabys</strain>
        <tissue evidence="10">Whole body</tissue>
    </source>
</reference>
<evidence type="ECO:0000256" key="3">
    <source>
        <dbReference type="ARBA" id="ARBA00004286"/>
    </source>
</evidence>
<dbReference type="InterPro" id="IPR036390">
    <property type="entry name" value="WH_DNA-bd_sf"/>
</dbReference>
<evidence type="ECO:0000259" key="8">
    <source>
        <dbReference type="PROSITE" id="PS51504"/>
    </source>
</evidence>
<dbReference type="InterPro" id="IPR005818">
    <property type="entry name" value="Histone_H1/H5_H15"/>
</dbReference>
<dbReference type="PROSITE" id="PS51504">
    <property type="entry name" value="H15"/>
    <property type="match status" value="1"/>
</dbReference>
<comment type="subcellular location">
    <subcellularLocation>
        <location evidence="3">Chromosome</location>
    </subcellularLocation>
    <subcellularLocation>
        <location evidence="2">Nucleus</location>
    </subcellularLocation>
</comment>
<organism evidence="9 10">
    <name type="scientific">Musca domestica</name>
    <name type="common">House fly</name>
    <dbReference type="NCBI Taxonomy" id="7370"/>
    <lineage>
        <taxon>Eukaryota</taxon>
        <taxon>Metazoa</taxon>
        <taxon>Ecdysozoa</taxon>
        <taxon>Arthropoda</taxon>
        <taxon>Hexapoda</taxon>
        <taxon>Insecta</taxon>
        <taxon>Pterygota</taxon>
        <taxon>Neoptera</taxon>
        <taxon>Endopterygota</taxon>
        <taxon>Diptera</taxon>
        <taxon>Brachycera</taxon>
        <taxon>Muscomorpha</taxon>
        <taxon>Muscoidea</taxon>
        <taxon>Muscidae</taxon>
        <taxon>Musca</taxon>
    </lineage>
</organism>
<dbReference type="Proteomes" id="UP001652621">
    <property type="component" value="Unplaced"/>
</dbReference>
<dbReference type="Gene3D" id="1.10.10.10">
    <property type="entry name" value="Winged helix-like DNA-binding domain superfamily/Winged helix DNA-binding domain"/>
    <property type="match status" value="1"/>
</dbReference>
<protein>
    <submittedName>
        <fullName evidence="10">Histone H1-like</fullName>
    </submittedName>
</protein>
<dbReference type="GeneID" id="131805095"/>
<dbReference type="PANTHER" id="PTHR11467">
    <property type="entry name" value="HISTONE H1"/>
    <property type="match status" value="1"/>
</dbReference>
<proteinExistence type="predicted"/>
<gene>
    <name evidence="10" type="primary">LOC131805095</name>
</gene>
<evidence type="ECO:0000256" key="4">
    <source>
        <dbReference type="ARBA" id="ARBA00022454"/>
    </source>
</evidence>
<evidence type="ECO:0000256" key="1">
    <source>
        <dbReference type="ARBA" id="ARBA00002809"/>
    </source>
</evidence>
<sequence>MSDAAVVEATASPVVAVEKKAPKKAAAKAKKPSAAPTHPPTQQMVDAAIKTLKERGGSSLPEIKKYLASTYKVDAQKLASLIKKNLKGAIASGKLIQTKDHNSRKSL</sequence>
<keyword evidence="4" id="KW-0158">Chromosome</keyword>
<evidence type="ECO:0000256" key="5">
    <source>
        <dbReference type="ARBA" id="ARBA00023125"/>
    </source>
</evidence>
<accession>A0ABM3VEV8</accession>